<organism evidence="5">
    <name type="scientific">freshwater metagenome</name>
    <dbReference type="NCBI Taxonomy" id="449393"/>
    <lineage>
        <taxon>unclassified sequences</taxon>
        <taxon>metagenomes</taxon>
        <taxon>ecological metagenomes</taxon>
    </lineage>
</organism>
<dbReference type="PRINTS" id="PR00455">
    <property type="entry name" value="HTHTETR"/>
</dbReference>
<evidence type="ECO:0000259" key="4">
    <source>
        <dbReference type="PROSITE" id="PS50977"/>
    </source>
</evidence>
<dbReference type="GO" id="GO:0000976">
    <property type="term" value="F:transcription cis-regulatory region binding"/>
    <property type="evidence" value="ECO:0007669"/>
    <property type="project" value="TreeGrafter"/>
</dbReference>
<dbReference type="SUPFAM" id="SSF46689">
    <property type="entry name" value="Homeodomain-like"/>
    <property type="match status" value="1"/>
</dbReference>
<dbReference type="PANTHER" id="PTHR30055">
    <property type="entry name" value="HTH-TYPE TRANSCRIPTIONAL REGULATOR RUTR"/>
    <property type="match status" value="1"/>
</dbReference>
<keyword evidence="2" id="KW-0238">DNA-binding</keyword>
<dbReference type="Gene3D" id="1.10.357.10">
    <property type="entry name" value="Tetracycline Repressor, domain 2"/>
    <property type="match status" value="1"/>
</dbReference>
<evidence type="ECO:0000256" key="1">
    <source>
        <dbReference type="ARBA" id="ARBA00023015"/>
    </source>
</evidence>
<dbReference type="InterPro" id="IPR036271">
    <property type="entry name" value="Tet_transcr_reg_TetR-rel_C_sf"/>
</dbReference>
<dbReference type="InterPro" id="IPR050109">
    <property type="entry name" value="HTH-type_TetR-like_transc_reg"/>
</dbReference>
<proteinExistence type="predicted"/>
<dbReference type="AlphaFoldDB" id="A0A6J7GJR5"/>
<dbReference type="PANTHER" id="PTHR30055:SF243">
    <property type="entry name" value="HTH-TYPE TRANSCRIPTIONAL REGULATOR RV1816"/>
    <property type="match status" value="1"/>
</dbReference>
<dbReference type="GO" id="GO:0003700">
    <property type="term" value="F:DNA-binding transcription factor activity"/>
    <property type="evidence" value="ECO:0007669"/>
    <property type="project" value="TreeGrafter"/>
</dbReference>
<dbReference type="InterPro" id="IPR009057">
    <property type="entry name" value="Homeodomain-like_sf"/>
</dbReference>
<gene>
    <name evidence="5" type="ORF">UFOPK3609_00704</name>
</gene>
<accession>A0A6J7GJR5</accession>
<evidence type="ECO:0000256" key="3">
    <source>
        <dbReference type="ARBA" id="ARBA00023163"/>
    </source>
</evidence>
<reference evidence="5" key="1">
    <citation type="submission" date="2020-05" db="EMBL/GenBank/DDBJ databases">
        <authorList>
            <person name="Chiriac C."/>
            <person name="Salcher M."/>
            <person name="Ghai R."/>
            <person name="Kavagutti S V."/>
        </authorList>
    </citation>
    <scope>NUCLEOTIDE SEQUENCE</scope>
</reference>
<evidence type="ECO:0000313" key="5">
    <source>
        <dbReference type="EMBL" id="CAB4908571.1"/>
    </source>
</evidence>
<dbReference type="PROSITE" id="PS50977">
    <property type="entry name" value="HTH_TETR_2"/>
    <property type="match status" value="1"/>
</dbReference>
<sequence length="241" mass="25273">MSRALISYRIGAIVRRVVSTARERARAALTAEILESARGQLATVGAAALSLRAVARDLGLASSALYRYFASRDELLTALIIEGYDAIGAAAEAADVPTAQPRTRWHAICAAVRAWALAHPHEYALLYGSPVPGYAAPQDTVAAAGRVGTALGRVLGDAARAGVLPPAEHRRTSLVTSAAAEALGGEHPDLDDAVRARALLTWSSVYGLISFELFGHFAGVVTDLDAFFTEQVGELADLLGL</sequence>
<dbReference type="Pfam" id="PF13305">
    <property type="entry name" value="TetR_C_33"/>
    <property type="match status" value="1"/>
</dbReference>
<protein>
    <submittedName>
        <fullName evidence="5">Unannotated protein</fullName>
    </submittedName>
</protein>
<feature type="domain" description="HTH tetR-type" evidence="4">
    <location>
        <begin position="27"/>
        <end position="87"/>
    </location>
</feature>
<name>A0A6J7GJR5_9ZZZZ</name>
<dbReference type="InterPro" id="IPR025996">
    <property type="entry name" value="MT1864/Rv1816-like_C"/>
</dbReference>
<keyword evidence="3" id="KW-0804">Transcription</keyword>
<evidence type="ECO:0000256" key="2">
    <source>
        <dbReference type="ARBA" id="ARBA00023125"/>
    </source>
</evidence>
<dbReference type="Pfam" id="PF00440">
    <property type="entry name" value="TetR_N"/>
    <property type="match status" value="1"/>
</dbReference>
<dbReference type="EMBL" id="CAFBMQ010000087">
    <property type="protein sequence ID" value="CAB4908571.1"/>
    <property type="molecule type" value="Genomic_DNA"/>
</dbReference>
<dbReference type="SUPFAM" id="SSF48498">
    <property type="entry name" value="Tetracyclin repressor-like, C-terminal domain"/>
    <property type="match status" value="1"/>
</dbReference>
<dbReference type="InterPro" id="IPR001647">
    <property type="entry name" value="HTH_TetR"/>
</dbReference>
<keyword evidence="1" id="KW-0805">Transcription regulation</keyword>